<evidence type="ECO:0000256" key="6">
    <source>
        <dbReference type="ARBA" id="ARBA00022777"/>
    </source>
</evidence>
<dbReference type="GO" id="GO:0004673">
    <property type="term" value="F:protein histidine kinase activity"/>
    <property type="evidence" value="ECO:0007669"/>
    <property type="project" value="UniProtKB-EC"/>
</dbReference>
<keyword evidence="9" id="KW-0812">Transmembrane</keyword>
<evidence type="ECO:0000259" key="10">
    <source>
        <dbReference type="Pfam" id="PF07568"/>
    </source>
</evidence>
<dbReference type="Gene3D" id="3.30.565.10">
    <property type="entry name" value="Histidine kinase-like ATPase, C-terminal domain"/>
    <property type="match status" value="1"/>
</dbReference>
<keyword evidence="12" id="KW-1185">Reference proteome</keyword>
<keyword evidence="9" id="KW-1133">Transmembrane helix</keyword>
<evidence type="ECO:0000256" key="8">
    <source>
        <dbReference type="SAM" id="MobiDB-lite"/>
    </source>
</evidence>
<dbReference type="Proteomes" id="UP000248259">
    <property type="component" value="Unassembled WGS sequence"/>
</dbReference>
<comment type="catalytic activity">
    <reaction evidence="1">
        <text>ATP + protein L-histidine = ADP + protein N-phospho-L-histidine.</text>
        <dbReference type="EC" id="2.7.13.3"/>
    </reaction>
</comment>
<evidence type="ECO:0000256" key="9">
    <source>
        <dbReference type="SAM" id="Phobius"/>
    </source>
</evidence>
<feature type="transmembrane region" description="Helical" evidence="9">
    <location>
        <begin position="44"/>
        <end position="64"/>
    </location>
</feature>
<evidence type="ECO:0000256" key="4">
    <source>
        <dbReference type="ARBA" id="ARBA00022679"/>
    </source>
</evidence>
<evidence type="ECO:0000256" key="2">
    <source>
        <dbReference type="ARBA" id="ARBA00012438"/>
    </source>
</evidence>
<dbReference type="InterPro" id="IPR036890">
    <property type="entry name" value="HATPase_C_sf"/>
</dbReference>
<dbReference type="InterPro" id="IPR011495">
    <property type="entry name" value="Sig_transdc_His_kin_sub2_dim/P"/>
</dbReference>
<proteinExistence type="predicted"/>
<dbReference type="GO" id="GO:0005524">
    <property type="term" value="F:ATP binding"/>
    <property type="evidence" value="ECO:0007669"/>
    <property type="project" value="UniProtKB-KW"/>
</dbReference>
<evidence type="ECO:0000256" key="3">
    <source>
        <dbReference type="ARBA" id="ARBA00022553"/>
    </source>
</evidence>
<comment type="caution">
    <text evidence="11">The sequence shown here is derived from an EMBL/GenBank/DDBJ whole genome shotgun (WGS) entry which is preliminary data.</text>
</comment>
<dbReference type="AlphaFoldDB" id="A0A323UQX3"/>
<accession>A0A323UQX3</accession>
<evidence type="ECO:0000313" key="12">
    <source>
        <dbReference type="Proteomes" id="UP000248259"/>
    </source>
</evidence>
<organism evidence="11 12">
    <name type="scientific">Parazoarcus communis SWub3 = DSM 12120</name>
    <dbReference type="NCBI Taxonomy" id="1121029"/>
    <lineage>
        <taxon>Bacteria</taxon>
        <taxon>Pseudomonadati</taxon>
        <taxon>Pseudomonadota</taxon>
        <taxon>Betaproteobacteria</taxon>
        <taxon>Rhodocyclales</taxon>
        <taxon>Zoogloeaceae</taxon>
        <taxon>Parazoarcus</taxon>
    </lineage>
</organism>
<evidence type="ECO:0000313" key="11">
    <source>
        <dbReference type="EMBL" id="PZA14727.1"/>
    </source>
</evidence>
<sequence length="330" mass="34673">MRAGCSLKARLGLSFLFLLCPPIVLSLLGLRVEPALSPQALSAWLWGSVVFEILIAVAVFRWVITAAVEHPDGAPQGTPGEGGVDHLPKTDGSVRAGTEGPQMHTGEAAQAPYLRNALTQEVHHRIKNNLQAVVGLLRRTALKQPEAQAAIDAAVSQVQAVAVVHGLYGQVTRHSVMLCELLPVIVNSVSSLTGVMISLRGVQAAQGRLLIRENETVAIALILNELLTNAVKHASVTGEGTAVDVNFLREAGRARISITNRGCLPAGFDFGVGAGAGMGLGLVSALLPNPGVDVDFKQVGDKVEVSLDIGPPVIRLLEGLPQLRPDAQVD</sequence>
<gene>
    <name evidence="11" type="ORF">DNK49_20270</name>
</gene>
<dbReference type="SUPFAM" id="SSF55874">
    <property type="entry name" value="ATPase domain of HSP90 chaperone/DNA topoisomerase II/histidine kinase"/>
    <property type="match status" value="1"/>
</dbReference>
<keyword evidence="3" id="KW-0597">Phosphoprotein</keyword>
<dbReference type="EC" id="2.7.13.3" evidence="2"/>
<dbReference type="PANTHER" id="PTHR41523">
    <property type="entry name" value="TWO-COMPONENT SYSTEM SENSOR PROTEIN"/>
    <property type="match status" value="1"/>
</dbReference>
<reference evidence="11 12" key="1">
    <citation type="submission" date="2018-06" db="EMBL/GenBank/DDBJ databases">
        <title>Azoarcus communis strain SWub3 genome.</title>
        <authorList>
            <person name="Zorraquino Salvo V."/>
            <person name="Toubiana D."/>
            <person name="Blumwald E."/>
        </authorList>
    </citation>
    <scope>NUCLEOTIDE SEQUENCE [LARGE SCALE GENOMIC DNA]</scope>
    <source>
        <strain evidence="11 12">SWub3</strain>
    </source>
</reference>
<dbReference type="PANTHER" id="PTHR41523:SF8">
    <property type="entry name" value="ETHYLENE RESPONSE SENSOR PROTEIN"/>
    <property type="match status" value="1"/>
</dbReference>
<dbReference type="Pfam" id="PF07568">
    <property type="entry name" value="HisKA_2"/>
    <property type="match status" value="1"/>
</dbReference>
<keyword evidence="4" id="KW-0808">Transferase</keyword>
<feature type="transmembrane region" description="Helical" evidence="9">
    <location>
        <begin position="12"/>
        <end position="32"/>
    </location>
</feature>
<keyword evidence="7" id="KW-0067">ATP-binding</keyword>
<dbReference type="EMBL" id="QKOE01000023">
    <property type="protein sequence ID" value="PZA14727.1"/>
    <property type="molecule type" value="Genomic_DNA"/>
</dbReference>
<keyword evidence="6" id="KW-0418">Kinase</keyword>
<evidence type="ECO:0000256" key="1">
    <source>
        <dbReference type="ARBA" id="ARBA00000085"/>
    </source>
</evidence>
<keyword evidence="9" id="KW-0472">Membrane</keyword>
<feature type="domain" description="Signal transduction histidine kinase subgroup 2 dimerisation and phosphoacceptor" evidence="10">
    <location>
        <begin position="121"/>
        <end position="189"/>
    </location>
</feature>
<evidence type="ECO:0000256" key="7">
    <source>
        <dbReference type="ARBA" id="ARBA00022840"/>
    </source>
</evidence>
<dbReference type="OrthoDB" id="434992at2"/>
<keyword evidence="5" id="KW-0547">Nucleotide-binding</keyword>
<name>A0A323UQX3_9RHOO</name>
<evidence type="ECO:0000256" key="5">
    <source>
        <dbReference type="ARBA" id="ARBA00022741"/>
    </source>
</evidence>
<protein>
    <recommendedName>
        <fullName evidence="2">histidine kinase</fullName>
        <ecNumber evidence="2">2.7.13.3</ecNumber>
    </recommendedName>
</protein>
<feature type="region of interest" description="Disordered" evidence="8">
    <location>
        <begin position="72"/>
        <end position="105"/>
    </location>
</feature>